<evidence type="ECO:0000256" key="4">
    <source>
        <dbReference type="ARBA" id="ARBA00023150"/>
    </source>
</evidence>
<evidence type="ECO:0000256" key="2">
    <source>
        <dbReference type="ARBA" id="ARBA00005046"/>
    </source>
</evidence>
<evidence type="ECO:0000313" key="9">
    <source>
        <dbReference type="Proteomes" id="UP000217935"/>
    </source>
</evidence>
<comment type="pathway">
    <text evidence="2 6">Cofactor biosynthesis; molybdopterin biosynthesis.</text>
</comment>
<dbReference type="RefSeq" id="WP_066703794.1">
    <property type="nucleotide sequence ID" value="NZ_CP022196.1"/>
</dbReference>
<dbReference type="GO" id="GO:0005829">
    <property type="term" value="C:cytosol"/>
    <property type="evidence" value="ECO:0007669"/>
    <property type="project" value="TreeGrafter"/>
</dbReference>
<dbReference type="InterPro" id="IPR005111">
    <property type="entry name" value="MoeA_C_domain_IV"/>
</dbReference>
<dbReference type="NCBIfam" id="NF045515">
    <property type="entry name" value="Glp_gephyrin"/>
    <property type="match status" value="1"/>
</dbReference>
<dbReference type="Gene3D" id="2.40.340.10">
    <property type="entry name" value="MoeA, C-terminal, domain IV"/>
    <property type="match status" value="1"/>
</dbReference>
<evidence type="ECO:0000313" key="8">
    <source>
        <dbReference type="EMBL" id="ATG47321.1"/>
    </source>
</evidence>
<proteinExistence type="inferred from homology"/>
<dbReference type="InterPro" id="IPR036688">
    <property type="entry name" value="MoeA_C_domain_IV_sf"/>
</dbReference>
<dbReference type="Gene3D" id="3.90.105.10">
    <property type="entry name" value="Molybdopterin biosynthesis moea protein, domain 2"/>
    <property type="match status" value="1"/>
</dbReference>
<accession>A0A291GAV6</accession>
<evidence type="ECO:0000259" key="7">
    <source>
        <dbReference type="SMART" id="SM00852"/>
    </source>
</evidence>
<evidence type="ECO:0000256" key="1">
    <source>
        <dbReference type="ARBA" id="ARBA00002901"/>
    </source>
</evidence>
<dbReference type="PANTHER" id="PTHR10192">
    <property type="entry name" value="MOLYBDOPTERIN BIOSYNTHESIS PROTEIN"/>
    <property type="match status" value="1"/>
</dbReference>
<evidence type="ECO:0000256" key="6">
    <source>
        <dbReference type="RuleBase" id="RU365090"/>
    </source>
</evidence>
<dbReference type="SUPFAM" id="SSF53218">
    <property type="entry name" value="Molybdenum cofactor biosynthesis proteins"/>
    <property type="match status" value="1"/>
</dbReference>
<dbReference type="InterPro" id="IPR038987">
    <property type="entry name" value="MoeA-like"/>
</dbReference>
<dbReference type="STRING" id="1758178.GCA_001550095_00029"/>
<gene>
    <name evidence="8" type="ORF">CEW89_06900</name>
</gene>
<dbReference type="Gene3D" id="3.40.980.10">
    <property type="entry name" value="MoaB/Mog-like domain"/>
    <property type="match status" value="1"/>
</dbReference>
<name>A0A291GAV6_9RHOB</name>
<protein>
    <recommendedName>
        <fullName evidence="6">Molybdopterin molybdenumtransferase</fullName>
        <ecNumber evidence="6">2.10.1.1</ecNumber>
    </recommendedName>
</protein>
<comment type="similarity">
    <text evidence="3 6">Belongs to the MoeA family.</text>
</comment>
<keyword evidence="6" id="KW-0460">Magnesium</keyword>
<dbReference type="GO" id="GO:0061599">
    <property type="term" value="F:molybdopterin molybdotransferase activity"/>
    <property type="evidence" value="ECO:0007669"/>
    <property type="project" value="UniProtKB-UniRule"/>
</dbReference>
<keyword evidence="4 6" id="KW-0501">Molybdenum cofactor biosynthesis</keyword>
<dbReference type="InterPro" id="IPR036135">
    <property type="entry name" value="MoeA_linker/N_sf"/>
</dbReference>
<comment type="catalytic activity">
    <reaction evidence="5">
        <text>adenylyl-molybdopterin + molybdate = Mo-molybdopterin + AMP + H(+)</text>
        <dbReference type="Rhea" id="RHEA:35047"/>
        <dbReference type="ChEBI" id="CHEBI:15378"/>
        <dbReference type="ChEBI" id="CHEBI:36264"/>
        <dbReference type="ChEBI" id="CHEBI:62727"/>
        <dbReference type="ChEBI" id="CHEBI:71302"/>
        <dbReference type="ChEBI" id="CHEBI:456215"/>
        <dbReference type="EC" id="2.10.1.1"/>
    </reaction>
</comment>
<comment type="cofactor">
    <cofactor evidence="6">
        <name>Mg(2+)</name>
        <dbReference type="ChEBI" id="CHEBI:18420"/>
    </cofactor>
</comment>
<dbReference type="PANTHER" id="PTHR10192:SF5">
    <property type="entry name" value="GEPHYRIN"/>
    <property type="match status" value="1"/>
</dbReference>
<dbReference type="InterPro" id="IPR001453">
    <property type="entry name" value="MoaB/Mog_dom"/>
</dbReference>
<keyword evidence="9" id="KW-1185">Reference proteome</keyword>
<keyword evidence="6 8" id="KW-0808">Transferase</keyword>
<dbReference type="GO" id="GO:0006777">
    <property type="term" value="P:Mo-molybdopterin cofactor biosynthetic process"/>
    <property type="evidence" value="ECO:0007669"/>
    <property type="project" value="UniProtKB-UniRule"/>
</dbReference>
<feature type="domain" description="MoaB/Mog" evidence="7">
    <location>
        <begin position="173"/>
        <end position="310"/>
    </location>
</feature>
<dbReference type="UniPathway" id="UPA00344"/>
<keyword evidence="6" id="KW-0479">Metal-binding</keyword>
<dbReference type="GO" id="GO:0046872">
    <property type="term" value="F:metal ion binding"/>
    <property type="evidence" value="ECO:0007669"/>
    <property type="project" value="UniProtKB-UniRule"/>
</dbReference>
<dbReference type="SUPFAM" id="SSF63882">
    <property type="entry name" value="MoeA N-terminal region -like"/>
    <property type="match status" value="1"/>
</dbReference>
<sequence>MITVDEALENVFKLCHPLGTERVPLREASGRVLAEDAIAMRDQPPFASSAMDGYGVKADHPSVGDTFTVIGESAAGHGYAGPLSDGDAVRIFTGAPVPEGVTRVIIQEDVSRDGDVITVAETLSGNRNIRPLGGDFKSGDRLAAPRRLTPQDINLLAAMNIPEVTVTRRPVVALIATGDELVMPGETPGPSQIIASNSFGLAALIEAAGGVARMLPIAPDDEDMLAATFAMAEGADMIVSIGGASVGDHDLVGKVAEKLGLARAFYKVAMRPGKPLMAGSLNGAVMLGLPGNPVSAMVTAQLFLLPALTALSGLPPAPAPRSKALLLQDISENGPREHYMRAILTEDGVQPFDRQDSSLMSILSQANALLVRPVGDPARKTGETVDVIRL</sequence>
<dbReference type="AlphaFoldDB" id="A0A291GAV6"/>
<comment type="function">
    <text evidence="1 6">Catalyzes the insertion of molybdate into adenylated molybdopterin with the concomitant release of AMP.</text>
</comment>
<dbReference type="Pfam" id="PF03453">
    <property type="entry name" value="MoeA_N"/>
    <property type="match status" value="1"/>
</dbReference>
<dbReference type="EC" id="2.10.1.1" evidence="6"/>
<dbReference type="Pfam" id="PF03454">
    <property type="entry name" value="MoeA_C"/>
    <property type="match status" value="1"/>
</dbReference>
<dbReference type="Gene3D" id="2.170.190.11">
    <property type="entry name" value="Molybdopterin biosynthesis moea protein, domain 3"/>
    <property type="match status" value="1"/>
</dbReference>
<dbReference type="InterPro" id="IPR005110">
    <property type="entry name" value="MoeA_linker/N"/>
</dbReference>
<dbReference type="SMART" id="SM00852">
    <property type="entry name" value="MoCF_biosynth"/>
    <property type="match status" value="1"/>
</dbReference>
<dbReference type="OrthoDB" id="9804758at2"/>
<keyword evidence="6" id="KW-0500">Molybdenum</keyword>
<dbReference type="Pfam" id="PF00994">
    <property type="entry name" value="MoCF_biosynth"/>
    <property type="match status" value="1"/>
</dbReference>
<dbReference type="CDD" id="cd00887">
    <property type="entry name" value="MoeA"/>
    <property type="match status" value="1"/>
</dbReference>
<dbReference type="KEGG" id="ceh:CEW89_06900"/>
<evidence type="ECO:0000256" key="5">
    <source>
        <dbReference type="ARBA" id="ARBA00047317"/>
    </source>
</evidence>
<evidence type="ECO:0000256" key="3">
    <source>
        <dbReference type="ARBA" id="ARBA00010763"/>
    </source>
</evidence>
<reference evidence="8 9" key="1">
    <citation type="submission" date="2017-06" db="EMBL/GenBank/DDBJ databases">
        <title>Celeribacter sp. TSPH2 complete genome sequence.</title>
        <authorList>
            <person name="Woo J.-H."/>
            <person name="Kim H.-S."/>
        </authorList>
    </citation>
    <scope>NUCLEOTIDE SEQUENCE [LARGE SCALE GENOMIC DNA]</scope>
    <source>
        <strain evidence="8 9">TSPH2</strain>
    </source>
</reference>
<dbReference type="SUPFAM" id="SSF63867">
    <property type="entry name" value="MoeA C-terminal domain-like"/>
    <property type="match status" value="1"/>
</dbReference>
<organism evidence="8 9">
    <name type="scientific">Celeribacter ethanolicus</name>
    <dbReference type="NCBI Taxonomy" id="1758178"/>
    <lineage>
        <taxon>Bacteria</taxon>
        <taxon>Pseudomonadati</taxon>
        <taxon>Pseudomonadota</taxon>
        <taxon>Alphaproteobacteria</taxon>
        <taxon>Rhodobacterales</taxon>
        <taxon>Roseobacteraceae</taxon>
        <taxon>Celeribacter</taxon>
    </lineage>
</organism>
<dbReference type="InterPro" id="IPR036425">
    <property type="entry name" value="MoaB/Mog-like_dom_sf"/>
</dbReference>
<dbReference type="Proteomes" id="UP000217935">
    <property type="component" value="Chromosome"/>
</dbReference>
<dbReference type="EMBL" id="CP022196">
    <property type="protein sequence ID" value="ATG47321.1"/>
    <property type="molecule type" value="Genomic_DNA"/>
</dbReference>